<dbReference type="EMBL" id="JAVHNQ010000001">
    <property type="protein sequence ID" value="KAK6359004.1"/>
    <property type="molecule type" value="Genomic_DNA"/>
</dbReference>
<evidence type="ECO:0000313" key="2">
    <source>
        <dbReference type="Proteomes" id="UP001375240"/>
    </source>
</evidence>
<reference evidence="1 2" key="1">
    <citation type="submission" date="2019-10" db="EMBL/GenBank/DDBJ databases">
        <authorList>
            <person name="Palmer J.M."/>
        </authorList>
    </citation>
    <scope>NUCLEOTIDE SEQUENCE [LARGE SCALE GENOMIC DNA]</scope>
    <source>
        <strain evidence="1 2">TWF696</strain>
    </source>
</reference>
<dbReference type="PANTHER" id="PTHR37331">
    <property type="entry name" value="YALI0F11671P"/>
    <property type="match status" value="1"/>
</dbReference>
<keyword evidence="2" id="KW-1185">Reference proteome</keyword>
<proteinExistence type="predicted"/>
<gene>
    <name evidence="1" type="ORF">TWF696_000176</name>
</gene>
<name>A0AAV9VAX0_9PEZI</name>
<organism evidence="1 2">
    <name type="scientific">Orbilia brochopaga</name>
    <dbReference type="NCBI Taxonomy" id="3140254"/>
    <lineage>
        <taxon>Eukaryota</taxon>
        <taxon>Fungi</taxon>
        <taxon>Dikarya</taxon>
        <taxon>Ascomycota</taxon>
        <taxon>Pezizomycotina</taxon>
        <taxon>Orbiliomycetes</taxon>
        <taxon>Orbiliales</taxon>
        <taxon>Orbiliaceae</taxon>
        <taxon>Orbilia</taxon>
    </lineage>
</organism>
<protein>
    <submittedName>
        <fullName evidence="1">Uncharacterized protein</fullName>
    </submittedName>
</protein>
<dbReference type="Proteomes" id="UP001375240">
    <property type="component" value="Unassembled WGS sequence"/>
</dbReference>
<accession>A0AAV9VAX0</accession>
<comment type="caution">
    <text evidence="1">The sequence shown here is derived from an EMBL/GenBank/DDBJ whole genome shotgun (WGS) entry which is preliminary data.</text>
</comment>
<dbReference type="AlphaFoldDB" id="A0AAV9VAX0"/>
<sequence length="245" mass="26312">MQMQLDVNPDCRVSTIAKLAPSTSRSVYTMFATVLKRAGPARARVFRQSPLYSIRCVQTLAQNKSIYVHRIPADNASYALSYLPAPPGESPPAAILGHTTAVPPTPSSFTENPPFRQLLMTVLREYAAQDPTIRAEAYAAWSASMRRGIGAGAPSASERRGGGGGVGGFHNIVDRRVAGDVGMRGVPEPQDMLGVVGVDGEGQVVEGPGGFEECESWRVVTGDGVGVLTEYLEQKLVERLKQEKR</sequence>
<dbReference type="PANTHER" id="PTHR37331:SF1">
    <property type="entry name" value="YALI0F11671P"/>
    <property type="match status" value="1"/>
</dbReference>
<evidence type="ECO:0000313" key="1">
    <source>
        <dbReference type="EMBL" id="KAK6359004.1"/>
    </source>
</evidence>